<keyword evidence="2" id="KW-0804">Transcription</keyword>
<organism evidence="5 6">
    <name type="scientific">Lysinimonas soli</name>
    <dbReference type="NCBI Taxonomy" id="1074233"/>
    <lineage>
        <taxon>Bacteria</taxon>
        <taxon>Bacillati</taxon>
        <taxon>Actinomycetota</taxon>
        <taxon>Actinomycetes</taxon>
        <taxon>Micrococcales</taxon>
        <taxon>Microbacteriaceae</taxon>
        <taxon>Lysinimonas</taxon>
    </lineage>
</organism>
<dbReference type="InterPro" id="IPR041916">
    <property type="entry name" value="Anti_sigma_zinc_sf"/>
</dbReference>
<name>A0ABW0NNN7_9MICO</name>
<reference evidence="6" key="1">
    <citation type="journal article" date="2019" name="Int. J. Syst. Evol. Microbiol.">
        <title>The Global Catalogue of Microorganisms (GCM) 10K type strain sequencing project: providing services to taxonomists for standard genome sequencing and annotation.</title>
        <authorList>
            <consortium name="The Broad Institute Genomics Platform"/>
            <consortium name="The Broad Institute Genome Sequencing Center for Infectious Disease"/>
            <person name="Wu L."/>
            <person name="Ma J."/>
        </authorList>
    </citation>
    <scope>NUCLEOTIDE SEQUENCE [LARGE SCALE GENOMIC DNA]</scope>
    <source>
        <strain evidence="6">CGMCC 4.6997</strain>
    </source>
</reference>
<sequence length="235" mass="24968">MTETHSRYADWDAAYVLGALSPAQRREFETHMESCERCRAAVAELSGLPGLLGRLDAARAFELLDDETVPDAAPAVAIPPLPGELVARIERREAMRRSRRIRALVGLAAAAAIVGAVAIPLTIATAPHPNFSTALSQVVESPLTAEVKLTTVGWGTKLEMSCHYRAAGGSPETRWDYALWVVPKHGTASQVSSWSATSGSTVELTAGTAVPVDEIAQVQVRSVDDGRVLLSSTLG</sequence>
<feature type="domain" description="Putative zinc-finger" evidence="4">
    <location>
        <begin position="14"/>
        <end position="39"/>
    </location>
</feature>
<feature type="transmembrane region" description="Helical" evidence="3">
    <location>
        <begin position="101"/>
        <end position="123"/>
    </location>
</feature>
<keyword evidence="3" id="KW-0812">Transmembrane</keyword>
<evidence type="ECO:0000313" key="6">
    <source>
        <dbReference type="Proteomes" id="UP001596039"/>
    </source>
</evidence>
<dbReference type="RefSeq" id="WP_386739561.1">
    <property type="nucleotide sequence ID" value="NZ_JBHSMG010000001.1"/>
</dbReference>
<evidence type="ECO:0000256" key="2">
    <source>
        <dbReference type="ARBA" id="ARBA00023163"/>
    </source>
</evidence>
<keyword evidence="6" id="KW-1185">Reference proteome</keyword>
<evidence type="ECO:0000259" key="4">
    <source>
        <dbReference type="Pfam" id="PF13490"/>
    </source>
</evidence>
<keyword evidence="3" id="KW-0472">Membrane</keyword>
<gene>
    <name evidence="5" type="ORF">ACFPJ4_06555</name>
</gene>
<keyword evidence="1" id="KW-0805">Transcription regulation</keyword>
<dbReference type="Gene3D" id="1.10.10.1320">
    <property type="entry name" value="Anti-sigma factor, zinc-finger domain"/>
    <property type="match status" value="1"/>
</dbReference>
<protein>
    <submittedName>
        <fullName evidence="5">Anti-sigma factor family protein</fullName>
    </submittedName>
</protein>
<dbReference type="EMBL" id="JBHSMG010000001">
    <property type="protein sequence ID" value="MFC5501900.1"/>
    <property type="molecule type" value="Genomic_DNA"/>
</dbReference>
<dbReference type="Pfam" id="PF13490">
    <property type="entry name" value="zf-HC2"/>
    <property type="match status" value="1"/>
</dbReference>
<evidence type="ECO:0000313" key="5">
    <source>
        <dbReference type="EMBL" id="MFC5501900.1"/>
    </source>
</evidence>
<comment type="caution">
    <text evidence="5">The sequence shown here is derived from an EMBL/GenBank/DDBJ whole genome shotgun (WGS) entry which is preliminary data.</text>
</comment>
<accession>A0ABW0NNN7</accession>
<dbReference type="Proteomes" id="UP001596039">
    <property type="component" value="Unassembled WGS sequence"/>
</dbReference>
<dbReference type="InterPro" id="IPR027383">
    <property type="entry name" value="Znf_put"/>
</dbReference>
<proteinExistence type="predicted"/>
<keyword evidence="3" id="KW-1133">Transmembrane helix</keyword>
<evidence type="ECO:0000256" key="3">
    <source>
        <dbReference type="SAM" id="Phobius"/>
    </source>
</evidence>
<evidence type="ECO:0000256" key="1">
    <source>
        <dbReference type="ARBA" id="ARBA00023015"/>
    </source>
</evidence>